<reference evidence="2" key="1">
    <citation type="journal article" date="2019" name="Int. J. Syst. Evol. Microbiol.">
        <title>The Global Catalogue of Microorganisms (GCM) 10K type strain sequencing project: providing services to taxonomists for standard genome sequencing and annotation.</title>
        <authorList>
            <consortium name="The Broad Institute Genomics Platform"/>
            <consortium name="The Broad Institute Genome Sequencing Center for Infectious Disease"/>
            <person name="Wu L."/>
            <person name="Ma J."/>
        </authorList>
    </citation>
    <scope>NUCLEOTIDE SEQUENCE [LARGE SCALE GENOMIC DNA]</scope>
    <source>
        <strain evidence="2">2902at01</strain>
    </source>
</reference>
<evidence type="ECO:0000313" key="1">
    <source>
        <dbReference type="EMBL" id="MFC4105703.1"/>
    </source>
</evidence>
<dbReference type="RefSeq" id="WP_377542906.1">
    <property type="nucleotide sequence ID" value="NZ_JBHSBN010000003.1"/>
</dbReference>
<keyword evidence="2" id="KW-1185">Reference proteome</keyword>
<dbReference type="Gene3D" id="3.30.530.20">
    <property type="match status" value="1"/>
</dbReference>
<name>A0ABV8KI70_9ACTN</name>
<accession>A0ABV8KI70</accession>
<gene>
    <name evidence="1" type="ORF">ACFOX0_07115</name>
</gene>
<evidence type="ECO:0000313" key="2">
    <source>
        <dbReference type="Proteomes" id="UP001595868"/>
    </source>
</evidence>
<dbReference type="InterPro" id="IPR023393">
    <property type="entry name" value="START-like_dom_sf"/>
</dbReference>
<comment type="caution">
    <text evidence="1">The sequence shown here is derived from an EMBL/GenBank/DDBJ whole genome shotgun (WGS) entry which is preliminary data.</text>
</comment>
<sequence length="131" mass="13693">MTRSAAAAAVTAGGAAVGRALAGRGLGSWPVSRPTDRDGHWQVVTVGRSPAELAPGGRLPEPLARLGDAVEVRLRPAPGDRGTEIAVRLRDGEPRALTGLAIQVTGDDPRLAIRTALRLTKQWAETGEVLY</sequence>
<dbReference type="Proteomes" id="UP001595868">
    <property type="component" value="Unassembled WGS sequence"/>
</dbReference>
<protein>
    <submittedName>
        <fullName evidence="1">Uncharacterized protein</fullName>
    </submittedName>
</protein>
<dbReference type="EMBL" id="JBHSBN010000003">
    <property type="protein sequence ID" value="MFC4105703.1"/>
    <property type="molecule type" value="Genomic_DNA"/>
</dbReference>
<proteinExistence type="predicted"/>
<organism evidence="1 2">
    <name type="scientific">Micromonospora zhanjiangensis</name>
    <dbReference type="NCBI Taxonomy" id="1522057"/>
    <lineage>
        <taxon>Bacteria</taxon>
        <taxon>Bacillati</taxon>
        <taxon>Actinomycetota</taxon>
        <taxon>Actinomycetes</taxon>
        <taxon>Micromonosporales</taxon>
        <taxon>Micromonosporaceae</taxon>
        <taxon>Micromonospora</taxon>
    </lineage>
</organism>